<evidence type="ECO:0000256" key="1">
    <source>
        <dbReference type="ARBA" id="ARBA00007623"/>
    </source>
</evidence>
<accession>A0A7E4VD57</accession>
<dbReference type="GO" id="GO:0006508">
    <property type="term" value="P:proteolysis"/>
    <property type="evidence" value="ECO:0007669"/>
    <property type="project" value="UniProtKB-KW"/>
</dbReference>
<dbReference type="InterPro" id="IPR022684">
    <property type="entry name" value="Calpain_cysteine_protease"/>
</dbReference>
<evidence type="ECO:0000256" key="2">
    <source>
        <dbReference type="ARBA" id="ARBA00022670"/>
    </source>
</evidence>
<dbReference type="SUPFAM" id="SSF54001">
    <property type="entry name" value="Cysteine proteinases"/>
    <property type="match status" value="1"/>
</dbReference>
<dbReference type="Gene3D" id="2.60.120.380">
    <property type="match status" value="1"/>
</dbReference>
<dbReference type="CDD" id="cd00044">
    <property type="entry name" value="CysPc"/>
    <property type="match status" value="1"/>
</dbReference>
<dbReference type="PRINTS" id="PR00704">
    <property type="entry name" value="CALPAIN"/>
</dbReference>
<dbReference type="PROSITE" id="PS00139">
    <property type="entry name" value="THIOL_PROTEASE_CYS"/>
    <property type="match status" value="1"/>
</dbReference>
<comment type="similarity">
    <text evidence="1">Belongs to the peptidase C2 family.</text>
</comment>
<dbReference type="Proteomes" id="UP000492821">
    <property type="component" value="Unassembled WGS sequence"/>
</dbReference>
<dbReference type="InterPro" id="IPR022682">
    <property type="entry name" value="Calpain_domain_III"/>
</dbReference>
<evidence type="ECO:0000256" key="6">
    <source>
        <dbReference type="PROSITE-ProRule" id="PRU00239"/>
    </source>
</evidence>
<sequence length="632" mass="70486">MSDGNPFHFGKLVKGALDGFGGGSFTDIMGHIRDISNGGGGITNLLASGSVSGIASSVISEAAGRFLNVDPQTGQLIGSIAGNVLFNMGGKHNSLSDIGKLVLENIVSGKFKRKVQPFVSPRKDMPSFNLDFATERDRCIQEKTLFEDPEFPAEDSSLYYSKRPQQEFQWMRPGEMLDDPQLIISHQSRFDVVQGALGDCWLLAATASLTLRDELFYRVVPPDQSFTENYAGIFHFQFWRYGKWIDVVIDDRLPTVDGELMYMHSDKKNEFWSALLEKAYSKLYGSYEALKGGTTAEALEDFTGGLIEYFDIKKVPKEHLLAVLVRGFQMGSLFGCSIDADPRITEARMSNGLVRGHAYSITALQNVTGPDGETVILRIRNPWGNGQEWNGAWSDDSDEWNSITPEQRESIQLVQSNDGEFWMSFDDFYDNFEQMENCNLGPEVMDEISQMTGVQTSEEQPWTNFEADGAWDSRNGTAGGCRNNIDTFANNPQYNAAFSVASNTIENDGKCTIITAVLQKYRRELRSEGLDTLPIGFVVYQIDGDNGPQDRSFFERSKPVAKNPAFVNLREVTARFRLHPGNYVIVPSTYDPDQDAEFLIRVYCNGTVQAHQVSGTSAQDDSSYDSYSKCCF</sequence>
<keyword evidence="8" id="KW-1185">Reference proteome</keyword>
<dbReference type="Pfam" id="PF00648">
    <property type="entry name" value="Peptidase_C2"/>
    <property type="match status" value="1"/>
</dbReference>
<dbReference type="InterPro" id="IPR001300">
    <property type="entry name" value="Peptidase_C2_calpain_cat"/>
</dbReference>
<keyword evidence="2 6" id="KW-0645">Protease</keyword>
<feature type="active site" evidence="5 6">
    <location>
        <position position="357"/>
    </location>
</feature>
<feature type="active site" evidence="5 6">
    <location>
        <position position="200"/>
    </location>
</feature>
<dbReference type="GO" id="GO:0005737">
    <property type="term" value="C:cytoplasm"/>
    <property type="evidence" value="ECO:0007669"/>
    <property type="project" value="TreeGrafter"/>
</dbReference>
<organism evidence="8 9">
    <name type="scientific">Panagrellus redivivus</name>
    <name type="common">Microworm</name>
    <dbReference type="NCBI Taxonomy" id="6233"/>
    <lineage>
        <taxon>Eukaryota</taxon>
        <taxon>Metazoa</taxon>
        <taxon>Ecdysozoa</taxon>
        <taxon>Nematoda</taxon>
        <taxon>Chromadorea</taxon>
        <taxon>Rhabditida</taxon>
        <taxon>Tylenchina</taxon>
        <taxon>Panagrolaimomorpha</taxon>
        <taxon>Panagrolaimoidea</taxon>
        <taxon>Panagrolaimidae</taxon>
        <taxon>Panagrellus</taxon>
    </lineage>
</organism>
<keyword evidence="3 6" id="KW-0378">Hydrolase</keyword>
<evidence type="ECO:0000256" key="5">
    <source>
        <dbReference type="PIRSR" id="PIRSR622684-1"/>
    </source>
</evidence>
<dbReference type="SMART" id="SM00230">
    <property type="entry name" value="CysPc"/>
    <property type="match status" value="1"/>
</dbReference>
<dbReference type="FunFam" id="2.60.120.380:FF:000002">
    <property type="entry name" value="calpain-3 isoform X1"/>
    <property type="match status" value="1"/>
</dbReference>
<dbReference type="CDD" id="cd00214">
    <property type="entry name" value="Calpain_III"/>
    <property type="match status" value="1"/>
</dbReference>
<dbReference type="SMART" id="SM00720">
    <property type="entry name" value="calpain_III"/>
    <property type="match status" value="1"/>
</dbReference>
<reference evidence="9" key="2">
    <citation type="submission" date="2020-10" db="UniProtKB">
        <authorList>
            <consortium name="WormBaseParasite"/>
        </authorList>
    </citation>
    <scope>IDENTIFICATION</scope>
</reference>
<evidence type="ECO:0000256" key="4">
    <source>
        <dbReference type="ARBA" id="ARBA00022807"/>
    </source>
</evidence>
<dbReference type="AlphaFoldDB" id="A0A7E4VD57"/>
<dbReference type="InterPro" id="IPR033883">
    <property type="entry name" value="C2_III"/>
</dbReference>
<dbReference type="Pfam" id="PF01067">
    <property type="entry name" value="Calpain_III"/>
    <property type="match status" value="1"/>
</dbReference>
<dbReference type="InterPro" id="IPR022683">
    <property type="entry name" value="Calpain_III"/>
</dbReference>
<evidence type="ECO:0000313" key="9">
    <source>
        <dbReference type="WBParaSite" id="Pan_g19408.t1"/>
    </source>
</evidence>
<dbReference type="FunFam" id="3.90.70.10:FF:000001">
    <property type="entry name" value="Calpain-1 catalytic subunit"/>
    <property type="match status" value="1"/>
</dbReference>
<evidence type="ECO:0000313" key="8">
    <source>
        <dbReference type="Proteomes" id="UP000492821"/>
    </source>
</evidence>
<evidence type="ECO:0000256" key="3">
    <source>
        <dbReference type="ARBA" id="ARBA00022801"/>
    </source>
</evidence>
<feature type="domain" description="Calpain catalytic" evidence="7">
    <location>
        <begin position="145"/>
        <end position="441"/>
    </location>
</feature>
<protein>
    <submittedName>
        <fullName evidence="9">Calpain catalytic domain-containing protein</fullName>
    </submittedName>
</protein>
<dbReference type="InterPro" id="IPR000169">
    <property type="entry name" value="Pept_cys_AS"/>
</dbReference>
<dbReference type="WBParaSite" id="Pan_g19408.t1">
    <property type="protein sequence ID" value="Pan_g19408.t1"/>
    <property type="gene ID" value="Pan_g19408"/>
</dbReference>
<name>A0A7E4VD57_PANRE</name>
<dbReference type="SUPFAM" id="SSF49758">
    <property type="entry name" value="Calpain large subunit, middle domain (domain III)"/>
    <property type="match status" value="1"/>
</dbReference>
<dbReference type="InterPro" id="IPR036213">
    <property type="entry name" value="Calpain_III_sf"/>
</dbReference>
<evidence type="ECO:0000259" key="7">
    <source>
        <dbReference type="PROSITE" id="PS50203"/>
    </source>
</evidence>
<proteinExistence type="inferred from homology"/>
<dbReference type="GO" id="GO:0004198">
    <property type="term" value="F:calcium-dependent cysteine-type endopeptidase activity"/>
    <property type="evidence" value="ECO:0007669"/>
    <property type="project" value="InterPro"/>
</dbReference>
<dbReference type="PANTHER" id="PTHR10183:SF419">
    <property type="entry name" value="CALPAIN CLP-1"/>
    <property type="match status" value="1"/>
</dbReference>
<dbReference type="Gene3D" id="3.90.70.10">
    <property type="entry name" value="Cysteine proteinases"/>
    <property type="match status" value="1"/>
</dbReference>
<keyword evidence="4 6" id="KW-0788">Thiol protease</keyword>
<reference evidence="8" key="1">
    <citation type="journal article" date="2013" name="Genetics">
        <title>The draft genome and transcriptome of Panagrellus redivivus are shaped by the harsh demands of a free-living lifestyle.</title>
        <authorList>
            <person name="Srinivasan J."/>
            <person name="Dillman A.R."/>
            <person name="Macchietto M.G."/>
            <person name="Heikkinen L."/>
            <person name="Lakso M."/>
            <person name="Fracchia K.M."/>
            <person name="Antoshechkin I."/>
            <person name="Mortazavi A."/>
            <person name="Wong G."/>
            <person name="Sternberg P.W."/>
        </authorList>
    </citation>
    <scope>NUCLEOTIDE SEQUENCE [LARGE SCALE GENOMIC DNA]</scope>
    <source>
        <strain evidence="8">MT8872</strain>
    </source>
</reference>
<dbReference type="PANTHER" id="PTHR10183">
    <property type="entry name" value="CALPAIN"/>
    <property type="match status" value="1"/>
</dbReference>
<dbReference type="PROSITE" id="PS50203">
    <property type="entry name" value="CALPAIN_CAT"/>
    <property type="match status" value="1"/>
</dbReference>
<dbReference type="InterPro" id="IPR038765">
    <property type="entry name" value="Papain-like_cys_pep_sf"/>
</dbReference>
<feature type="active site" evidence="5 6">
    <location>
        <position position="381"/>
    </location>
</feature>